<evidence type="ECO:0000256" key="5">
    <source>
        <dbReference type="PROSITE-ProRule" id="PRU00042"/>
    </source>
</evidence>
<feature type="region of interest" description="Disordered" evidence="6">
    <location>
        <begin position="348"/>
        <end position="369"/>
    </location>
</feature>
<proteinExistence type="predicted"/>
<keyword evidence="3 5" id="KW-0863">Zinc-finger</keyword>
<evidence type="ECO:0000259" key="7">
    <source>
        <dbReference type="PROSITE" id="PS50157"/>
    </source>
</evidence>
<reference evidence="9" key="1">
    <citation type="submission" date="2022-11" db="UniProtKB">
        <authorList>
            <consortium name="WormBaseParasite"/>
        </authorList>
    </citation>
    <scope>IDENTIFICATION</scope>
</reference>
<keyword evidence="1" id="KW-0479">Metal-binding</keyword>
<evidence type="ECO:0000256" key="1">
    <source>
        <dbReference type="ARBA" id="ARBA00022723"/>
    </source>
</evidence>
<organism evidence="8 9">
    <name type="scientific">Plectus sambesii</name>
    <dbReference type="NCBI Taxonomy" id="2011161"/>
    <lineage>
        <taxon>Eukaryota</taxon>
        <taxon>Metazoa</taxon>
        <taxon>Ecdysozoa</taxon>
        <taxon>Nematoda</taxon>
        <taxon>Chromadorea</taxon>
        <taxon>Plectida</taxon>
        <taxon>Plectina</taxon>
        <taxon>Plectoidea</taxon>
        <taxon>Plectidae</taxon>
        <taxon>Plectus</taxon>
    </lineage>
</organism>
<evidence type="ECO:0000256" key="2">
    <source>
        <dbReference type="ARBA" id="ARBA00022737"/>
    </source>
</evidence>
<evidence type="ECO:0000256" key="6">
    <source>
        <dbReference type="SAM" id="MobiDB-lite"/>
    </source>
</evidence>
<feature type="region of interest" description="Disordered" evidence="6">
    <location>
        <begin position="31"/>
        <end position="84"/>
    </location>
</feature>
<dbReference type="WBParaSite" id="PSAMB.scaffold74size85960.g1639.t1">
    <property type="protein sequence ID" value="PSAMB.scaffold74size85960.g1639.t1"/>
    <property type="gene ID" value="PSAMB.scaffold74size85960.g1639"/>
</dbReference>
<dbReference type="Gene3D" id="3.30.160.60">
    <property type="entry name" value="Classic Zinc Finger"/>
    <property type="match status" value="2"/>
</dbReference>
<feature type="domain" description="C2H2-type" evidence="7">
    <location>
        <begin position="170"/>
        <end position="194"/>
    </location>
</feature>
<evidence type="ECO:0000256" key="3">
    <source>
        <dbReference type="ARBA" id="ARBA00022771"/>
    </source>
</evidence>
<sequence>MNVDESVDDVIVAFSLDERTTTTDDVVNTHHELKRRSFDGSASSMSKGPSPINQLTVTEQEGIGGVGGPMWSTAKSEDDSSLDGFLPSTSKAAITAQSPAGEERVLPLPPASPFSELFPIRILSESGVDLADLNQQPTTSESTTKQHRLIMTHLMTAAQRTSKPHGAKSHFCTQCSAGFTRRYSLNKHMHEKHAPAPLRHCPLSGCTFVTRNPNSFLLHKRNHQQRAVSGKPQYFCKVCRCRYTQRRSLLQHLTNHHGSDASLFGFGGSGDSAATVPASPKSTVEHDPPVDAEPVEPPPAVAQEQIAAKKLTRSATRISVSSTAGTSVVALTDFTTATVAATVTAASPLSSPTQKNRGSKKSPPPSTSKKMYACERCDFSATTFRSLFAHRQKQHATKEPATIACVYCRKQFTSDRLVAHMKRSHLIKTKRSCKSGKRFVCDTCEFQTTTKRVFSAHKAMHAAEEQRAPPPTAPFVRPEAPTASVAPYVKSRRSPCPMVPTIPQELETVMNSLNQANSSLVQLVKRKDNELRDLRMNVSRLLQMLLPTSHPLQPALVRHLIVGPQIDQTVLSVISSHPAAI</sequence>
<evidence type="ECO:0000313" key="8">
    <source>
        <dbReference type="Proteomes" id="UP000887566"/>
    </source>
</evidence>
<name>A0A914XBZ3_9BILA</name>
<dbReference type="AlphaFoldDB" id="A0A914XBZ3"/>
<dbReference type="SMART" id="SM00355">
    <property type="entry name" value="ZnF_C2H2"/>
    <property type="match status" value="6"/>
</dbReference>
<accession>A0A914XBZ3</accession>
<keyword evidence="2" id="KW-0677">Repeat</keyword>
<protein>
    <submittedName>
        <fullName evidence="9">C2H2-type domain-containing protein</fullName>
    </submittedName>
</protein>
<dbReference type="GO" id="GO:0008270">
    <property type="term" value="F:zinc ion binding"/>
    <property type="evidence" value="ECO:0007669"/>
    <property type="project" value="UniProtKB-KW"/>
</dbReference>
<dbReference type="PANTHER" id="PTHR24379">
    <property type="entry name" value="KRAB AND ZINC FINGER DOMAIN-CONTAINING"/>
    <property type="match status" value="1"/>
</dbReference>
<keyword evidence="4" id="KW-0862">Zinc</keyword>
<dbReference type="PROSITE" id="PS00028">
    <property type="entry name" value="ZINC_FINGER_C2H2_1"/>
    <property type="match status" value="2"/>
</dbReference>
<dbReference type="InterPro" id="IPR013087">
    <property type="entry name" value="Znf_C2H2_type"/>
</dbReference>
<feature type="domain" description="C2H2-type" evidence="7">
    <location>
        <begin position="234"/>
        <end position="261"/>
    </location>
</feature>
<evidence type="ECO:0000256" key="4">
    <source>
        <dbReference type="ARBA" id="ARBA00022833"/>
    </source>
</evidence>
<evidence type="ECO:0000313" key="9">
    <source>
        <dbReference type="WBParaSite" id="PSAMB.scaffold74size85960.g1639.t1"/>
    </source>
</evidence>
<feature type="compositionally biased region" description="Polar residues" evidence="6">
    <location>
        <begin position="40"/>
        <end position="59"/>
    </location>
</feature>
<keyword evidence="8" id="KW-1185">Reference proteome</keyword>
<dbReference type="PANTHER" id="PTHR24379:SF121">
    <property type="entry name" value="C2H2-TYPE DOMAIN-CONTAINING PROTEIN"/>
    <property type="match status" value="1"/>
</dbReference>
<feature type="domain" description="C2H2-type" evidence="7">
    <location>
        <begin position="372"/>
        <end position="400"/>
    </location>
</feature>
<dbReference type="PROSITE" id="PS50157">
    <property type="entry name" value="ZINC_FINGER_C2H2_2"/>
    <property type="match status" value="3"/>
</dbReference>
<dbReference type="Proteomes" id="UP000887566">
    <property type="component" value="Unplaced"/>
</dbReference>